<evidence type="ECO:0000313" key="6">
    <source>
        <dbReference type="EnsemblMetazoa" id="CPIJ013785-PA"/>
    </source>
</evidence>
<dbReference type="PANTHER" id="PTHR12236:SF46">
    <property type="entry name" value="CUTICULAR PROTEIN 30B-RELATED"/>
    <property type="match status" value="1"/>
</dbReference>
<feature type="region of interest" description="Disordered" evidence="3">
    <location>
        <begin position="34"/>
        <end position="66"/>
    </location>
</feature>
<dbReference type="GO" id="GO:0005615">
    <property type="term" value="C:extracellular space"/>
    <property type="evidence" value="ECO:0007669"/>
    <property type="project" value="TreeGrafter"/>
</dbReference>
<evidence type="ECO:0000313" key="5">
    <source>
        <dbReference type="EMBL" id="EDS39237.1"/>
    </source>
</evidence>
<gene>
    <name evidence="6" type="primary">6046727</name>
    <name evidence="5" type="ORF">CpipJ_CPIJ013785</name>
</gene>
<proteinExistence type="predicted"/>
<organism>
    <name type="scientific">Culex quinquefasciatus</name>
    <name type="common">Southern house mosquito</name>
    <name type="synonym">Culex pungens</name>
    <dbReference type="NCBI Taxonomy" id="7176"/>
    <lineage>
        <taxon>Eukaryota</taxon>
        <taxon>Metazoa</taxon>
        <taxon>Ecdysozoa</taxon>
        <taxon>Arthropoda</taxon>
        <taxon>Hexapoda</taxon>
        <taxon>Insecta</taxon>
        <taxon>Pterygota</taxon>
        <taxon>Neoptera</taxon>
        <taxon>Endopterygota</taxon>
        <taxon>Diptera</taxon>
        <taxon>Nematocera</taxon>
        <taxon>Culicoidea</taxon>
        <taxon>Culicidae</taxon>
        <taxon>Culicinae</taxon>
        <taxon>Culicini</taxon>
        <taxon>Culex</taxon>
        <taxon>Culex</taxon>
    </lineage>
</organism>
<dbReference type="EnsemblMetazoa" id="CPIJ013785-RA">
    <property type="protein sequence ID" value="CPIJ013785-PA"/>
    <property type="gene ID" value="CPIJ013785"/>
</dbReference>
<sequence>MAALTCVSGPSCLRFILFCALAALASSAMIPVSRQSQQQHHQQLQQHSRHQQYRSEPQDDDGAQDPDYTFSYSVLDSWSGDVKSQQESRQGDQVRGQYRMLESDGTERIVDYSADDRNGFNAIVRHQPQTAVVGRVIPVAHAIRAIPIASAADRVAPLFATSNSRMVKYYDTPLIIANRIRHN</sequence>
<feature type="compositionally biased region" description="Low complexity" evidence="3">
    <location>
        <begin position="34"/>
        <end position="46"/>
    </location>
</feature>
<keyword evidence="1 2" id="KW-0193">Cuticle</keyword>
<dbReference type="PROSITE" id="PS51155">
    <property type="entry name" value="CHIT_BIND_RR_2"/>
    <property type="match status" value="1"/>
</dbReference>
<dbReference type="VEuPathDB" id="VectorBase:CPIJ013785"/>
<dbReference type="InterPro" id="IPR000618">
    <property type="entry name" value="Insect_cuticle"/>
</dbReference>
<dbReference type="PRINTS" id="PR00947">
    <property type="entry name" value="CUTICLE"/>
</dbReference>
<dbReference type="VEuPathDB" id="VectorBase:CQUJHB000737"/>
<reference evidence="6" key="2">
    <citation type="submission" date="2020-05" db="UniProtKB">
        <authorList>
            <consortium name="EnsemblMetazoa"/>
        </authorList>
    </citation>
    <scope>IDENTIFICATION</scope>
    <source>
        <strain evidence="6">JHB</strain>
    </source>
</reference>
<keyword evidence="4" id="KW-0732">Signal</keyword>
<dbReference type="STRING" id="7176.B0X2L4"/>
<feature type="signal peptide" evidence="4">
    <location>
        <begin position="1"/>
        <end position="27"/>
    </location>
</feature>
<evidence type="ECO:0000256" key="2">
    <source>
        <dbReference type="PROSITE-ProRule" id="PRU00497"/>
    </source>
</evidence>
<dbReference type="GO" id="GO:0031012">
    <property type="term" value="C:extracellular matrix"/>
    <property type="evidence" value="ECO:0007669"/>
    <property type="project" value="TreeGrafter"/>
</dbReference>
<feature type="chain" id="PRO_5014567117" description="Pupal cuticle protein" evidence="4">
    <location>
        <begin position="28"/>
        <end position="183"/>
    </location>
</feature>
<dbReference type="AlphaFoldDB" id="B0X2L4"/>
<dbReference type="Proteomes" id="UP000002320">
    <property type="component" value="Unassembled WGS sequence"/>
</dbReference>
<evidence type="ECO:0000313" key="7">
    <source>
        <dbReference type="Proteomes" id="UP000002320"/>
    </source>
</evidence>
<keyword evidence="7" id="KW-1185">Reference proteome</keyword>
<dbReference type="HOGENOM" id="CLU_075165_5_0_1"/>
<dbReference type="PANTHER" id="PTHR12236">
    <property type="entry name" value="STRUCTURAL CONTITUENT OF CUTICLE"/>
    <property type="match status" value="1"/>
</dbReference>
<evidence type="ECO:0000256" key="4">
    <source>
        <dbReference type="SAM" id="SignalP"/>
    </source>
</evidence>
<dbReference type="InterPro" id="IPR051217">
    <property type="entry name" value="Insect_Cuticle_Struc_Prot"/>
</dbReference>
<protein>
    <recommendedName>
        <fullName evidence="8">Pupal cuticle protein</fullName>
    </recommendedName>
</protein>
<evidence type="ECO:0000256" key="3">
    <source>
        <dbReference type="SAM" id="MobiDB-lite"/>
    </source>
</evidence>
<dbReference type="Pfam" id="PF00379">
    <property type="entry name" value="Chitin_bind_4"/>
    <property type="match status" value="1"/>
</dbReference>
<dbReference type="GO" id="GO:0042302">
    <property type="term" value="F:structural constituent of cuticle"/>
    <property type="evidence" value="ECO:0007669"/>
    <property type="project" value="UniProtKB-UniRule"/>
</dbReference>
<evidence type="ECO:0008006" key="8">
    <source>
        <dbReference type="Google" id="ProtNLM"/>
    </source>
</evidence>
<dbReference type="PROSITE" id="PS00233">
    <property type="entry name" value="CHIT_BIND_RR_1"/>
    <property type="match status" value="1"/>
</dbReference>
<dbReference type="KEGG" id="cqu:CpipJ_CPIJ013785"/>
<dbReference type="InterPro" id="IPR031311">
    <property type="entry name" value="CHIT_BIND_RR_consensus"/>
</dbReference>
<dbReference type="eggNOG" id="ENOG502SSZY">
    <property type="taxonomic scope" value="Eukaryota"/>
</dbReference>
<reference evidence="5" key="1">
    <citation type="submission" date="2007-03" db="EMBL/GenBank/DDBJ databases">
        <title>Annotation of Culex pipiens quinquefasciatus.</title>
        <authorList>
            <consortium name="The Broad Institute Genome Sequencing Platform"/>
            <person name="Atkinson P.W."/>
            <person name="Hemingway J."/>
            <person name="Christensen B.M."/>
            <person name="Higgs S."/>
            <person name="Kodira C."/>
            <person name="Hannick L."/>
            <person name="Megy K."/>
            <person name="O'Leary S."/>
            <person name="Pearson M."/>
            <person name="Haas B.J."/>
            <person name="Mauceli E."/>
            <person name="Wortman J.R."/>
            <person name="Lee N.H."/>
            <person name="Guigo R."/>
            <person name="Stanke M."/>
            <person name="Alvarado L."/>
            <person name="Amedeo P."/>
            <person name="Antoine C.H."/>
            <person name="Arensburger P."/>
            <person name="Bidwell S.L."/>
            <person name="Crawford M."/>
            <person name="Camaro F."/>
            <person name="Devon K."/>
            <person name="Engels R."/>
            <person name="Hammond M."/>
            <person name="Howarth C."/>
            <person name="Koehrsen M."/>
            <person name="Lawson D."/>
            <person name="Montgomery P."/>
            <person name="Nene V."/>
            <person name="Nusbaum C."/>
            <person name="Puiu D."/>
            <person name="Romero-Severson J."/>
            <person name="Severson D.W."/>
            <person name="Shumway M."/>
            <person name="Sisk P."/>
            <person name="Stolte C."/>
            <person name="Zeng Q."/>
            <person name="Eisenstadt E."/>
            <person name="Fraser-Liggett C."/>
            <person name="Strausberg R."/>
            <person name="Galagan J."/>
            <person name="Birren B."/>
            <person name="Collins F.H."/>
        </authorList>
    </citation>
    <scope>NUCLEOTIDE SEQUENCE [LARGE SCALE GENOMIC DNA]</scope>
    <source>
        <strain evidence="5">JHB</strain>
    </source>
</reference>
<evidence type="ECO:0000256" key="1">
    <source>
        <dbReference type="ARBA" id="ARBA00022460"/>
    </source>
</evidence>
<accession>B0X2L4</accession>
<name>B0X2L4_CULQU</name>
<dbReference type="OrthoDB" id="7740217at2759"/>
<dbReference type="EMBL" id="DS232291">
    <property type="protein sequence ID" value="EDS39237.1"/>
    <property type="molecule type" value="Genomic_DNA"/>
</dbReference>
<dbReference type="InParanoid" id="B0X2L4"/>